<evidence type="ECO:0000259" key="3">
    <source>
        <dbReference type="Pfam" id="PF04101"/>
    </source>
</evidence>
<feature type="binding site" evidence="2">
    <location>
        <position position="182"/>
    </location>
    <ligand>
        <name>substrate</name>
    </ligand>
</feature>
<gene>
    <name evidence="4" type="ORF">SAMN04488073_0942</name>
</gene>
<feature type="domain" description="Glycosyl transferase family 28 C-terminal" evidence="3">
    <location>
        <begin position="204"/>
        <end position="353"/>
    </location>
</feature>
<dbReference type="Gene3D" id="3.40.50.2000">
    <property type="entry name" value="Glycogen Phosphorylase B"/>
    <property type="match status" value="1"/>
</dbReference>
<accession>A0A1I6GJ71</accession>
<feature type="binding site" evidence="2">
    <location>
        <position position="289"/>
    </location>
    <ligand>
        <name>substrate</name>
    </ligand>
</feature>
<keyword evidence="4" id="KW-0378">Hydrolase</keyword>
<keyword evidence="5" id="KW-1185">Reference proteome</keyword>
<evidence type="ECO:0000313" key="5">
    <source>
        <dbReference type="Proteomes" id="UP000199290"/>
    </source>
</evidence>
<dbReference type="EMBL" id="FOYV01000001">
    <property type="protein sequence ID" value="SFR42245.1"/>
    <property type="molecule type" value="Genomic_DNA"/>
</dbReference>
<protein>
    <submittedName>
        <fullName evidence="4">UDP-2,4-diacetamido-2,4,6-trideoxy-beta-L-altropyranose hydrolase</fullName>
    </submittedName>
</protein>
<dbReference type="InterPro" id="IPR007235">
    <property type="entry name" value="Glyco_trans_28_C"/>
</dbReference>
<evidence type="ECO:0000313" key="4">
    <source>
        <dbReference type="EMBL" id="SFR42245.1"/>
    </source>
</evidence>
<dbReference type="NCBIfam" id="TIGR03590">
    <property type="entry name" value="PseG"/>
    <property type="match status" value="1"/>
</dbReference>
<name>A0A1I6GJ71_9GAMM</name>
<dbReference type="RefSeq" id="WP_208603375.1">
    <property type="nucleotide sequence ID" value="NZ_FOYV01000001.1"/>
</dbReference>
<dbReference type="Proteomes" id="UP000199290">
    <property type="component" value="Unassembled WGS sequence"/>
</dbReference>
<organism evidence="4 5">
    <name type="scientific">Marinobacter gudaonensis</name>
    <dbReference type="NCBI Taxonomy" id="375760"/>
    <lineage>
        <taxon>Bacteria</taxon>
        <taxon>Pseudomonadati</taxon>
        <taxon>Pseudomonadota</taxon>
        <taxon>Gammaproteobacteria</taxon>
        <taxon>Pseudomonadales</taxon>
        <taxon>Marinobacteraceae</taxon>
        <taxon>Marinobacter</taxon>
    </lineage>
</organism>
<feature type="active site" description="Proton acceptor" evidence="1">
    <location>
        <position position="31"/>
    </location>
</feature>
<dbReference type="PANTHER" id="PTHR21015:SF22">
    <property type="entry name" value="GLYCOSYLTRANSFERASE"/>
    <property type="match status" value="1"/>
</dbReference>
<evidence type="ECO:0000256" key="1">
    <source>
        <dbReference type="PIRSR" id="PIRSR620023-1"/>
    </source>
</evidence>
<dbReference type="AlphaFoldDB" id="A0A1I6GJ71"/>
<dbReference type="GO" id="GO:0016758">
    <property type="term" value="F:hexosyltransferase activity"/>
    <property type="evidence" value="ECO:0007669"/>
    <property type="project" value="InterPro"/>
</dbReference>
<dbReference type="InterPro" id="IPR020023">
    <property type="entry name" value="PseG"/>
</dbReference>
<dbReference type="STRING" id="375760.SAMN04488073_0942"/>
<dbReference type="GO" id="GO:0016787">
    <property type="term" value="F:hydrolase activity"/>
    <property type="evidence" value="ECO:0007669"/>
    <property type="project" value="UniProtKB-KW"/>
</dbReference>
<dbReference type="Gene3D" id="3.40.50.11190">
    <property type="match status" value="1"/>
</dbReference>
<proteinExistence type="predicted"/>
<dbReference type="SUPFAM" id="SSF53756">
    <property type="entry name" value="UDP-Glycosyltransferase/glycogen phosphorylase"/>
    <property type="match status" value="1"/>
</dbReference>
<reference evidence="5" key="1">
    <citation type="submission" date="2016-10" db="EMBL/GenBank/DDBJ databases">
        <authorList>
            <person name="Varghese N."/>
            <person name="Submissions S."/>
        </authorList>
    </citation>
    <scope>NUCLEOTIDE SEQUENCE [LARGE SCALE GENOMIC DNA]</scope>
    <source>
        <strain evidence="5">CGMCC 1.6294</strain>
    </source>
</reference>
<sequence length="379" mass="40660">MAVQGHGVRERRRGMNILVRGDASTDIGTGHVMRCLTLADALTAAGHAVRFITRLHPGHLADAIRGRGYSVDELPARNEPDLTGYARWLGTTEAQDADDCVALIDEYRPDWLVVDHYALGRAWEDRFRSETIRILAMDDLAERPHSCDLLLDQTWGRAAADYQSLIPAGCQALCGSDYALLRPEFAARRDHSLRRRREGAVRSILVTMGGVDKDNATGQILSALTQATLAPGTELTVVMGASAPWRDAVAAAAKAMPWPTQVVSGVSDMADRMANADLAIGAAGATSWERCCLGLPSVMVVLAENQRTVATNLEKAGAALLIDEPAKIKTHLPELVGALAANPERVKQMAGQAAAIVDGRGVERVVAAIATMTEGKRVF</sequence>
<dbReference type="PANTHER" id="PTHR21015">
    <property type="entry name" value="UDP-N-ACETYLGLUCOSAMINE--N-ACETYLMURAMYL-(PENTAPEPTIDE) PYROPHOSPHORYL-UNDECAPRENOL N-ACETYLGLUCOSAMINE TRANSFERASE 1"/>
    <property type="match status" value="1"/>
</dbReference>
<evidence type="ECO:0000256" key="2">
    <source>
        <dbReference type="PIRSR" id="PIRSR620023-2"/>
    </source>
</evidence>
<dbReference type="Pfam" id="PF04101">
    <property type="entry name" value="Glyco_tran_28_C"/>
    <property type="match status" value="1"/>
</dbReference>